<evidence type="ECO:0000256" key="1">
    <source>
        <dbReference type="SAM" id="SignalP"/>
    </source>
</evidence>
<sequence>MHVFVKGVAALVVASALTGGSAATAQAVEAGQHASARLGGASAGSWSESVLPMGDAQATVIARPDAFTTWVAGSRAGVLDGPKPRLVFSPVLVGRDARDGGIWREIALPQLPAGSDVQVHGADASSARSGMLVGDFDPLLEGMLTERWDGASWRVIPAPVPESTLGAGLLDVDEISPRDAWAVGYAEILDGVVIDPVTGRPQQLSHTEPVVRHWDGTAWQVVATPPIADGGILLSVTALAPDDVWAVGRSMEMKPVIMHYDGTAWTSVPVSVPNGELRDVVARGPHEVWAVGGTRDTDGTLDGLVLRFDGHTWQRVTLPDGVEMLDQATAVRGGFAAVGNREGDDTAFAVALENGRLRSLNLAVPAGTTASGINGAGPELLVTAYRTDTTSPGYRPIPLLLTGCR</sequence>
<comment type="caution">
    <text evidence="2">The sequence shown here is derived from an EMBL/GenBank/DDBJ whole genome shotgun (WGS) entry which is preliminary data.</text>
</comment>
<evidence type="ECO:0008006" key="4">
    <source>
        <dbReference type="Google" id="ProtNLM"/>
    </source>
</evidence>
<proteinExistence type="predicted"/>
<evidence type="ECO:0000313" key="2">
    <source>
        <dbReference type="EMBL" id="MEU8132123.1"/>
    </source>
</evidence>
<name>A0ABV3D8P7_9ACTN</name>
<organism evidence="2 3">
    <name type="scientific">Streptodolium elevatio</name>
    <dbReference type="NCBI Taxonomy" id="3157996"/>
    <lineage>
        <taxon>Bacteria</taxon>
        <taxon>Bacillati</taxon>
        <taxon>Actinomycetota</taxon>
        <taxon>Actinomycetes</taxon>
        <taxon>Kitasatosporales</taxon>
        <taxon>Streptomycetaceae</taxon>
        <taxon>Streptodolium</taxon>
    </lineage>
</organism>
<feature type="signal peptide" evidence="1">
    <location>
        <begin position="1"/>
        <end position="25"/>
    </location>
</feature>
<protein>
    <recommendedName>
        <fullName evidence="4">LigA protein</fullName>
    </recommendedName>
</protein>
<dbReference type="EMBL" id="JBEZFP010000002">
    <property type="protein sequence ID" value="MEU8132123.1"/>
    <property type="molecule type" value="Genomic_DNA"/>
</dbReference>
<dbReference type="SUPFAM" id="SSF110296">
    <property type="entry name" value="Oligoxyloglucan reducing end-specific cellobiohydrolase"/>
    <property type="match status" value="1"/>
</dbReference>
<feature type="chain" id="PRO_5046004019" description="LigA protein" evidence="1">
    <location>
        <begin position="26"/>
        <end position="405"/>
    </location>
</feature>
<dbReference type="Proteomes" id="UP001551482">
    <property type="component" value="Unassembled WGS sequence"/>
</dbReference>
<keyword evidence="3" id="KW-1185">Reference proteome</keyword>
<dbReference type="RefSeq" id="WP_358347438.1">
    <property type="nucleotide sequence ID" value="NZ_JBEZFP010000002.1"/>
</dbReference>
<reference evidence="2 3" key="1">
    <citation type="submission" date="2024-06" db="EMBL/GenBank/DDBJ databases">
        <title>The Natural Products Discovery Center: Release of the First 8490 Sequenced Strains for Exploring Actinobacteria Biosynthetic Diversity.</title>
        <authorList>
            <person name="Kalkreuter E."/>
            <person name="Kautsar S.A."/>
            <person name="Yang D."/>
            <person name="Bader C.D."/>
            <person name="Teijaro C.N."/>
            <person name="Fluegel L."/>
            <person name="Davis C.M."/>
            <person name="Simpson J.R."/>
            <person name="Lauterbach L."/>
            <person name="Steele A.D."/>
            <person name="Gui C."/>
            <person name="Meng S."/>
            <person name="Li G."/>
            <person name="Viehrig K."/>
            <person name="Ye F."/>
            <person name="Su P."/>
            <person name="Kiefer A.F."/>
            <person name="Nichols A."/>
            <person name="Cepeda A.J."/>
            <person name="Yan W."/>
            <person name="Fan B."/>
            <person name="Jiang Y."/>
            <person name="Adhikari A."/>
            <person name="Zheng C.-J."/>
            <person name="Schuster L."/>
            <person name="Cowan T.M."/>
            <person name="Smanski M.J."/>
            <person name="Chevrette M.G."/>
            <person name="De Carvalho L.P.S."/>
            <person name="Shen B."/>
        </authorList>
    </citation>
    <scope>NUCLEOTIDE SEQUENCE [LARGE SCALE GENOMIC DNA]</scope>
    <source>
        <strain evidence="2 3">NPDC048946</strain>
    </source>
</reference>
<accession>A0ABV3D8P7</accession>
<keyword evidence="1" id="KW-0732">Signal</keyword>
<evidence type="ECO:0000313" key="3">
    <source>
        <dbReference type="Proteomes" id="UP001551482"/>
    </source>
</evidence>
<gene>
    <name evidence="2" type="ORF">AB0C36_01295</name>
</gene>